<dbReference type="InterPro" id="IPR002048">
    <property type="entry name" value="EF_hand_dom"/>
</dbReference>
<protein>
    <recommendedName>
        <fullName evidence="3">EF-hand domain-containing protein</fullName>
    </recommendedName>
</protein>
<feature type="chain" id="PRO_5043833373" description="EF-hand domain-containing protein" evidence="2">
    <location>
        <begin position="18"/>
        <end position="392"/>
    </location>
</feature>
<dbReference type="Proteomes" id="UP001487740">
    <property type="component" value="Unassembled WGS sequence"/>
</dbReference>
<evidence type="ECO:0000313" key="4">
    <source>
        <dbReference type="EMBL" id="KAK8402350.1"/>
    </source>
</evidence>
<dbReference type="AlphaFoldDB" id="A0AAW0URG3"/>
<dbReference type="PROSITE" id="PS00018">
    <property type="entry name" value="EF_HAND_1"/>
    <property type="match status" value="2"/>
</dbReference>
<dbReference type="SUPFAM" id="SSF47473">
    <property type="entry name" value="EF-hand"/>
    <property type="match status" value="1"/>
</dbReference>
<feature type="domain" description="EF-hand" evidence="3">
    <location>
        <begin position="298"/>
        <end position="333"/>
    </location>
</feature>
<proteinExistence type="predicted"/>
<evidence type="ECO:0000256" key="2">
    <source>
        <dbReference type="SAM" id="SignalP"/>
    </source>
</evidence>
<evidence type="ECO:0000313" key="5">
    <source>
        <dbReference type="Proteomes" id="UP001487740"/>
    </source>
</evidence>
<evidence type="ECO:0000256" key="1">
    <source>
        <dbReference type="ARBA" id="ARBA00022837"/>
    </source>
</evidence>
<feature type="signal peptide" evidence="2">
    <location>
        <begin position="1"/>
        <end position="17"/>
    </location>
</feature>
<dbReference type="PROSITE" id="PS50222">
    <property type="entry name" value="EF_HAND_2"/>
    <property type="match status" value="1"/>
</dbReference>
<gene>
    <name evidence="4" type="ORF">O3P69_000637</name>
</gene>
<dbReference type="Gene3D" id="1.10.238.10">
    <property type="entry name" value="EF-hand"/>
    <property type="match status" value="1"/>
</dbReference>
<organism evidence="4 5">
    <name type="scientific">Scylla paramamosain</name>
    <name type="common">Mud crab</name>
    <dbReference type="NCBI Taxonomy" id="85552"/>
    <lineage>
        <taxon>Eukaryota</taxon>
        <taxon>Metazoa</taxon>
        <taxon>Ecdysozoa</taxon>
        <taxon>Arthropoda</taxon>
        <taxon>Crustacea</taxon>
        <taxon>Multicrustacea</taxon>
        <taxon>Malacostraca</taxon>
        <taxon>Eumalacostraca</taxon>
        <taxon>Eucarida</taxon>
        <taxon>Decapoda</taxon>
        <taxon>Pleocyemata</taxon>
        <taxon>Brachyura</taxon>
        <taxon>Eubrachyura</taxon>
        <taxon>Portunoidea</taxon>
        <taxon>Portunidae</taxon>
        <taxon>Portuninae</taxon>
        <taxon>Scylla</taxon>
    </lineage>
</organism>
<comment type="caution">
    <text evidence="4">The sequence shown here is derived from an EMBL/GenBank/DDBJ whole genome shotgun (WGS) entry which is preliminary data.</text>
</comment>
<evidence type="ECO:0000259" key="3">
    <source>
        <dbReference type="PROSITE" id="PS50222"/>
    </source>
</evidence>
<dbReference type="InterPro" id="IPR018247">
    <property type="entry name" value="EF_Hand_1_Ca_BS"/>
</dbReference>
<name>A0AAW0URG3_SCYPA</name>
<keyword evidence="5" id="KW-1185">Reference proteome</keyword>
<keyword evidence="2" id="KW-0732">Signal</keyword>
<dbReference type="EMBL" id="JARAKH010000007">
    <property type="protein sequence ID" value="KAK8402350.1"/>
    <property type="molecule type" value="Genomic_DNA"/>
</dbReference>
<keyword evidence="1" id="KW-0106">Calcium</keyword>
<dbReference type="GO" id="GO:0005509">
    <property type="term" value="F:calcium ion binding"/>
    <property type="evidence" value="ECO:0007669"/>
    <property type="project" value="InterPro"/>
</dbReference>
<accession>A0AAW0URG3</accession>
<dbReference type="InterPro" id="IPR011992">
    <property type="entry name" value="EF-hand-dom_pair"/>
</dbReference>
<reference evidence="4 5" key="1">
    <citation type="submission" date="2023-03" db="EMBL/GenBank/DDBJ databases">
        <title>High-quality genome of Scylla paramamosain provides insights in environmental adaptation.</title>
        <authorList>
            <person name="Zhang L."/>
        </authorList>
    </citation>
    <scope>NUCLEOTIDE SEQUENCE [LARGE SCALE GENOMIC DNA]</scope>
    <source>
        <strain evidence="4">LZ_2023a</strain>
        <tissue evidence="4">Muscle</tissue>
    </source>
</reference>
<sequence length="392" mass="45223">MGRFVWIVSGALEVAAAVNLVQLEEEEEEEALSTPQTHAADELQVSGLYGVPDFTREFYSRDKFPLTGTRRDEPIMFGRGLCSPESPPTPSPTPPRDTCCVPPPPTLLLLVGIFPSLLVEHPPWVTKTTPRGTMKQGYYLMPERGNKMSRPGTGRRERRWWEWMCPCCPCLCPEQGAQYFNVSPFRREKLLFEFNTFFDVNRDGLLEKRDFETAGERLCKRGGWLPEDPRAVRVNQLMSNLWLALRKHADRNHDEKVTRLEWLKLWEEVDHTWSAVGPGENTHLREVVEEEPKRSPEWLREYFNYKFMLLDVSGDGVLDEEEFVYIMSQHGASETDAKNAWFLMCKGRRVLDQAAFEQLCEEFFLSDDPTSAGTYLGARLYFLPGEQRDMVP</sequence>